<accession>A0AAX0H9Q6</accession>
<comment type="caution">
    <text evidence="2">The sequence shown here is derived from an EMBL/GenBank/DDBJ whole genome shotgun (WGS) entry which is preliminary data.</text>
</comment>
<dbReference type="KEGG" id="cfp:CR44_02975"/>
<feature type="transmembrane region" description="Helical" evidence="1">
    <location>
        <begin position="65"/>
        <end position="85"/>
    </location>
</feature>
<feature type="transmembrane region" description="Helical" evidence="1">
    <location>
        <begin position="12"/>
        <end position="30"/>
    </location>
</feature>
<evidence type="ECO:0000313" key="3">
    <source>
        <dbReference type="Proteomes" id="UP000093100"/>
    </source>
</evidence>
<evidence type="ECO:0000313" key="2">
    <source>
        <dbReference type="EMBL" id="OCR90299.1"/>
    </source>
</evidence>
<dbReference type="AlphaFoldDB" id="A0AAX0H9Q6"/>
<feature type="transmembrane region" description="Helical" evidence="1">
    <location>
        <begin position="174"/>
        <end position="194"/>
    </location>
</feature>
<name>A0AAX0H9Q6_CAMFE</name>
<sequence>MKSISIFKNELFLLFSAIIFNILLLIYSVSNLSISYNEAVIYFQKVNFLSIVTNASTILFGRNDYALRLPFLVLHFLNIFLIYKVSKPILKRKSDRLISAILYMFLPGVLASAILINEAGFVIFITLLIVYFEQNKMFKSFVFMLLVSLIISEPFISLYIAIIFFGIFKRDKKLAIFGLIFCLAWFWLNGIDAYGKPKGYFIDTIGVFAAVFSPLIFIYFIYTIYRIAIKEEKTFLWFVAITAFGICSIISIRQRPSLEMFLPFCVIFMPVMVRTFFSSYRARLPKFRIKYKFTTIIVLAVLFSNSSATIFHNFLYFFLKDPKDHFAYKYDVAKELAKKLNELGISYVKTDQNLALRLKFYGVLRGKEYILSRSKNDNCDQTIINIKKLGKQIDKFYLCKII</sequence>
<organism evidence="2 3">
    <name type="scientific">Campylobacter fetus subsp. testudinum</name>
    <dbReference type="NCBI Taxonomy" id="1507806"/>
    <lineage>
        <taxon>Bacteria</taxon>
        <taxon>Pseudomonadati</taxon>
        <taxon>Campylobacterota</taxon>
        <taxon>Epsilonproteobacteria</taxon>
        <taxon>Campylobacterales</taxon>
        <taxon>Campylobacteraceae</taxon>
        <taxon>Campylobacter</taxon>
    </lineage>
</organism>
<feature type="transmembrane region" description="Helical" evidence="1">
    <location>
        <begin position="200"/>
        <end position="222"/>
    </location>
</feature>
<dbReference type="EMBL" id="LFLK01000007">
    <property type="protein sequence ID" value="OCR90299.1"/>
    <property type="molecule type" value="Genomic_DNA"/>
</dbReference>
<dbReference type="RefSeq" id="WP_039362134.1">
    <property type="nucleotide sequence ID" value="NZ_CP009226.1"/>
</dbReference>
<feature type="transmembrane region" description="Helical" evidence="1">
    <location>
        <begin position="260"/>
        <end position="277"/>
    </location>
</feature>
<keyword evidence="1" id="KW-1133">Transmembrane helix</keyword>
<proteinExistence type="predicted"/>
<dbReference type="Proteomes" id="UP000093100">
    <property type="component" value="Unassembled WGS sequence"/>
</dbReference>
<protein>
    <submittedName>
        <fullName evidence="2">Membrane protein</fullName>
    </submittedName>
</protein>
<keyword evidence="1" id="KW-0472">Membrane</keyword>
<feature type="transmembrane region" description="Helical" evidence="1">
    <location>
        <begin position="297"/>
        <end position="319"/>
    </location>
</feature>
<gene>
    <name evidence="2" type="ORF">CFT12S02225_07125</name>
</gene>
<keyword evidence="1" id="KW-0812">Transmembrane</keyword>
<evidence type="ECO:0000256" key="1">
    <source>
        <dbReference type="SAM" id="Phobius"/>
    </source>
</evidence>
<reference evidence="2 3" key="1">
    <citation type="journal article" date="2016" name="Genome Biol. Evol.">
        <title>Comparative Genomics of Campylobacter fetus from Reptiles and Mammals Reveals Divergent Evolution in Host-Associated Lineages.</title>
        <authorList>
            <person name="Gilbert M.J."/>
            <person name="Miller W.G."/>
            <person name="Yee E."/>
            <person name="Zomer A.L."/>
            <person name="van der Graaf-van Bloois L."/>
            <person name="Fitzgerald C."/>
            <person name="Forbes K.J."/>
            <person name="Meric G."/>
            <person name="Sheppard S.K."/>
            <person name="Wagenaar J.A."/>
            <person name="Duim B."/>
        </authorList>
    </citation>
    <scope>NUCLEOTIDE SEQUENCE [LARGE SCALE GENOMIC DNA]</scope>
    <source>
        <strain evidence="2 3">12S02225-3</strain>
    </source>
</reference>
<feature type="transmembrane region" description="Helical" evidence="1">
    <location>
        <begin position="97"/>
        <end position="130"/>
    </location>
</feature>
<feature type="transmembrane region" description="Helical" evidence="1">
    <location>
        <begin position="234"/>
        <end position="254"/>
    </location>
</feature>
<feature type="transmembrane region" description="Helical" evidence="1">
    <location>
        <begin position="142"/>
        <end position="167"/>
    </location>
</feature>